<comment type="cofactor">
    <cofactor evidence="1">
        <name>FAD</name>
        <dbReference type="ChEBI" id="CHEBI:57692"/>
    </cofactor>
</comment>
<protein>
    <recommendedName>
        <fullName evidence="5">Tryptophan 2-monooxygenase</fullName>
        <ecNumber evidence="4">1.13.12.3</ecNumber>
    </recommendedName>
</protein>
<keyword evidence="11" id="KW-1185">Reference proteome</keyword>
<dbReference type="InterPro" id="IPR002937">
    <property type="entry name" value="Amino_oxidase"/>
</dbReference>
<feature type="domain" description="Amine oxidase" evidence="9">
    <location>
        <begin position="86"/>
        <end position="529"/>
    </location>
</feature>
<evidence type="ECO:0000259" key="9">
    <source>
        <dbReference type="Pfam" id="PF01593"/>
    </source>
</evidence>
<accession>A0ABV7RR90</accession>
<dbReference type="PANTHER" id="PTHR10742:SF410">
    <property type="entry name" value="LYSINE-SPECIFIC HISTONE DEMETHYLASE 2"/>
    <property type="match status" value="1"/>
</dbReference>
<dbReference type="Proteomes" id="UP001595740">
    <property type="component" value="Unassembled WGS sequence"/>
</dbReference>
<comment type="caution">
    <text evidence="10">The sequence shown here is derived from an EMBL/GenBank/DDBJ whole genome shotgun (WGS) entry which is preliminary data.</text>
</comment>
<reference evidence="11" key="1">
    <citation type="journal article" date="2019" name="Int. J. Syst. Evol. Microbiol.">
        <title>The Global Catalogue of Microorganisms (GCM) 10K type strain sequencing project: providing services to taxonomists for standard genome sequencing and annotation.</title>
        <authorList>
            <consortium name="The Broad Institute Genomics Platform"/>
            <consortium name="The Broad Institute Genome Sequencing Center for Infectious Disease"/>
            <person name="Wu L."/>
            <person name="Ma J."/>
        </authorList>
    </citation>
    <scope>NUCLEOTIDE SEQUENCE [LARGE SCALE GENOMIC DNA]</scope>
    <source>
        <strain evidence="11">KCTC 42875</strain>
    </source>
</reference>
<dbReference type="Pfam" id="PF01593">
    <property type="entry name" value="Amino_oxidase"/>
    <property type="match status" value="1"/>
</dbReference>
<evidence type="ECO:0000256" key="2">
    <source>
        <dbReference type="ARBA" id="ARBA00004814"/>
    </source>
</evidence>
<comment type="pathway">
    <text evidence="2">Plant hormone metabolism; auxin biosynthesis.</text>
</comment>
<dbReference type="PANTHER" id="PTHR10742">
    <property type="entry name" value="FLAVIN MONOAMINE OXIDASE"/>
    <property type="match status" value="1"/>
</dbReference>
<dbReference type="Gene3D" id="3.90.660.10">
    <property type="match status" value="1"/>
</dbReference>
<dbReference type="InterPro" id="IPR006311">
    <property type="entry name" value="TAT_signal"/>
</dbReference>
<gene>
    <name evidence="10" type="ORF">ACFOLC_09880</name>
</gene>
<keyword evidence="6" id="KW-0560">Oxidoreductase</keyword>
<evidence type="ECO:0000256" key="6">
    <source>
        <dbReference type="ARBA" id="ARBA00023002"/>
    </source>
</evidence>
<dbReference type="InterPro" id="IPR036188">
    <property type="entry name" value="FAD/NAD-bd_sf"/>
</dbReference>
<keyword evidence="7" id="KW-0073">Auxin biosynthesis</keyword>
<comment type="similarity">
    <text evidence="3">Belongs to the tryptophan 2-monooxygenase family.</text>
</comment>
<proteinExistence type="inferred from homology"/>
<organism evidence="10 11">
    <name type="scientific">Lysobacter cavernae</name>
    <dbReference type="NCBI Taxonomy" id="1685901"/>
    <lineage>
        <taxon>Bacteria</taxon>
        <taxon>Pseudomonadati</taxon>
        <taxon>Pseudomonadota</taxon>
        <taxon>Gammaproteobacteria</taxon>
        <taxon>Lysobacterales</taxon>
        <taxon>Lysobacteraceae</taxon>
        <taxon>Lysobacter</taxon>
    </lineage>
</organism>
<dbReference type="InterPro" id="IPR001613">
    <property type="entry name" value="Flavin_amine_oxidase"/>
</dbReference>
<dbReference type="EMBL" id="JBHRXK010000004">
    <property type="protein sequence ID" value="MFC3551318.1"/>
    <property type="molecule type" value="Genomic_DNA"/>
</dbReference>
<evidence type="ECO:0000313" key="11">
    <source>
        <dbReference type="Proteomes" id="UP001595740"/>
    </source>
</evidence>
<dbReference type="PRINTS" id="PR00757">
    <property type="entry name" value="AMINEOXDASEF"/>
</dbReference>
<comment type="catalytic activity">
    <reaction evidence="8">
        <text>L-tryptophan + O2 = indole-3-acetamide + CO2 + H2O</text>
        <dbReference type="Rhea" id="RHEA:16165"/>
        <dbReference type="ChEBI" id="CHEBI:15377"/>
        <dbReference type="ChEBI" id="CHEBI:15379"/>
        <dbReference type="ChEBI" id="CHEBI:16031"/>
        <dbReference type="ChEBI" id="CHEBI:16526"/>
        <dbReference type="ChEBI" id="CHEBI:57912"/>
        <dbReference type="EC" id="1.13.12.3"/>
    </reaction>
</comment>
<evidence type="ECO:0000256" key="8">
    <source>
        <dbReference type="ARBA" id="ARBA00047321"/>
    </source>
</evidence>
<evidence type="ECO:0000256" key="4">
    <source>
        <dbReference type="ARBA" id="ARBA00012535"/>
    </source>
</evidence>
<evidence type="ECO:0000313" key="10">
    <source>
        <dbReference type="EMBL" id="MFC3551318.1"/>
    </source>
</evidence>
<evidence type="ECO:0000256" key="3">
    <source>
        <dbReference type="ARBA" id="ARBA00005833"/>
    </source>
</evidence>
<dbReference type="SUPFAM" id="SSF51905">
    <property type="entry name" value="FAD/NAD(P)-binding domain"/>
    <property type="match status" value="1"/>
</dbReference>
<evidence type="ECO:0000256" key="7">
    <source>
        <dbReference type="ARBA" id="ARBA00023070"/>
    </source>
</evidence>
<name>A0ABV7RR90_9GAMM</name>
<sequence length="537" mass="57974">MAQLLRLARLAERCERTGENAQEAIGQESLHDGGRRRLMQGAVAGVATVAAGMMAPPAWAAAAKLTRTAYARMTKTRGVAVVGAGLAGLACAAELARNGVAAKVYEAGGRVGGRCWSLRGFFPGQVAERGAEFIGASHHTMLGYARALDLPLEEFSRYPGKPYYHFEGRVYTEAQVVEEFRAFAACIREDLSALSYPTADRYTEADSLFDFMSLDDYLLLYGAGGLLRGIIGAAYAAEFGAGLDELSAISFLRFVYGDRRSKFGSYGAHGSDHFHVVDGNDRIATGLAERLPTPVQLGHRLIAAHKLASGRVRLSFDLGGRSVQADHDAVVLALPFSVLRDVHLDASLELPPWKQLAIGNAAMGDNSKTMVGFKQPYWYVRHESNGSGCSDLKHLQNTWETNPINGSDGRAVLTHQSGGALARLLLPTTVQADASAFLGDLERVLPGANETVRRNEHGQVLAFTQNWSLNPLSKGSYSCPRPGYFTTVAHNEAKPVDNVLFAGEHTSSFYEWQGFMEGAALSGLRAANEACNLMWGR</sequence>
<dbReference type="EC" id="1.13.12.3" evidence="4"/>
<dbReference type="InterPro" id="IPR050281">
    <property type="entry name" value="Flavin_monoamine_oxidase"/>
</dbReference>
<dbReference type="PROSITE" id="PS51318">
    <property type="entry name" value="TAT"/>
    <property type="match status" value="1"/>
</dbReference>
<dbReference type="Gene3D" id="1.10.405.10">
    <property type="entry name" value="Guanine Nucleotide Dissociation Inhibitor, domain 1"/>
    <property type="match status" value="1"/>
</dbReference>
<dbReference type="Gene3D" id="3.50.50.60">
    <property type="entry name" value="FAD/NAD(P)-binding domain"/>
    <property type="match status" value="1"/>
</dbReference>
<evidence type="ECO:0000256" key="1">
    <source>
        <dbReference type="ARBA" id="ARBA00001974"/>
    </source>
</evidence>
<dbReference type="RefSeq" id="WP_386759087.1">
    <property type="nucleotide sequence ID" value="NZ_JBHRXK010000004.1"/>
</dbReference>
<evidence type="ECO:0000256" key="5">
    <source>
        <dbReference type="ARBA" id="ARBA00017871"/>
    </source>
</evidence>